<evidence type="ECO:0000313" key="4">
    <source>
        <dbReference type="Proteomes" id="UP000233553"/>
    </source>
</evidence>
<dbReference type="InterPro" id="IPR029052">
    <property type="entry name" value="Metallo-depent_PP-like"/>
</dbReference>
<organism evidence="3 4">
    <name type="scientific">Acinetobacter proteolyticus</name>
    <dbReference type="NCBI Taxonomy" id="1776741"/>
    <lineage>
        <taxon>Bacteria</taxon>
        <taxon>Pseudomonadati</taxon>
        <taxon>Pseudomonadota</taxon>
        <taxon>Gammaproteobacteria</taxon>
        <taxon>Moraxellales</taxon>
        <taxon>Moraxellaceae</taxon>
        <taxon>Acinetobacter</taxon>
    </lineage>
</organism>
<evidence type="ECO:0000313" key="3">
    <source>
        <dbReference type="EMBL" id="PKF32705.1"/>
    </source>
</evidence>
<comment type="caution">
    <text evidence="3">The sequence shown here is derived from an EMBL/GenBank/DDBJ whole genome shotgun (WGS) entry which is preliminary data.</text>
</comment>
<dbReference type="Proteomes" id="UP000233553">
    <property type="component" value="Unassembled WGS sequence"/>
</dbReference>
<proteinExistence type="inferred from homology"/>
<gene>
    <name evidence="3" type="ORF">CW311_13845</name>
</gene>
<dbReference type="RefSeq" id="WP_101236890.1">
    <property type="nucleotide sequence ID" value="NZ_PISJ01000015.1"/>
</dbReference>
<dbReference type="Pfam" id="PF09587">
    <property type="entry name" value="PGA_cap"/>
    <property type="match status" value="1"/>
</dbReference>
<sequence length="578" mass="65889">MSAPQEIKIINQLGNQDFQHPIWQTDIAGDCSAWILLYLALETVVDGQLQLEDGMIVDANFQAKQSDQPDLIWNSSNSVLQLLQYLSFTQNQFAQQLLGCLLFENWQQAEIEIASKAEQFGLNIQHQSAANKNTLQKLYGLAESIFNLPIELLKQVFVKGLKINGQEIAPIHSLLTCTQLDAVIYLTDQKHDSFFSYRHENQSLGIFQLLDQLHRIDHLAPYYHYFQQGLLPTKQLQAKTEWINLIGDTYLGEFYTQKRKNKGIDDALQRYGYGHSFQAIKQFFGPDDINIVNLEAVFNLEENSILAGRKDYILGAKAQETLAEFKRVHLNTLCLANNHLKDYGEASLKHTLTQLEHASIDFIGAGENQQQAHQCLEIKNNQGQCLAIFNGYWHRRAAYQAYDFYALGNSAGVACLNAILFEQLMQYRLAHPMHKIMVICHWGVDFKLIHPEQEKLAKVLTQIGADVVIGHGAHTIQPIQSIHQKPVIFGIGNGVFNSNGDFEKYQALPYGAIARINLTESQLRLYPIYTHNRETFWQPRVVDELQFEQAKSLLTHQLDPANYIVGQDDLGHYLQLCF</sequence>
<evidence type="ECO:0000256" key="1">
    <source>
        <dbReference type="ARBA" id="ARBA00005662"/>
    </source>
</evidence>
<dbReference type="SUPFAM" id="SSF56300">
    <property type="entry name" value="Metallo-dependent phosphatases"/>
    <property type="match status" value="1"/>
</dbReference>
<dbReference type="InterPro" id="IPR052169">
    <property type="entry name" value="CW_Biosynth-Accessory"/>
</dbReference>
<dbReference type="SMART" id="SM00854">
    <property type="entry name" value="PGA_cap"/>
    <property type="match status" value="1"/>
</dbReference>
<dbReference type="PANTHER" id="PTHR33393:SF13">
    <property type="entry name" value="PGA BIOSYNTHESIS PROTEIN CAPA"/>
    <property type="match status" value="1"/>
</dbReference>
<evidence type="ECO:0000259" key="2">
    <source>
        <dbReference type="SMART" id="SM00854"/>
    </source>
</evidence>
<name>A0A2N0WDI8_9GAMM</name>
<feature type="domain" description="Capsule synthesis protein CapA" evidence="2">
    <location>
        <begin position="242"/>
        <end position="498"/>
    </location>
</feature>
<dbReference type="AlphaFoldDB" id="A0A2N0WDI8"/>
<accession>A0A2N0WDI8</accession>
<reference evidence="3 4" key="1">
    <citation type="submission" date="2017-12" db="EMBL/GenBank/DDBJ databases">
        <title>Draft Genome sequences of multiple microbial strains isolated from spacecraft associated surfaces.</title>
        <authorList>
            <person name="Seuylemezian A."/>
            <person name="Vaishampayan P."/>
            <person name="Venkateswaran K."/>
        </authorList>
    </citation>
    <scope>NUCLEOTIDE SEQUENCE [LARGE SCALE GENOMIC DNA]</scope>
    <source>
        <strain evidence="3 4">2P01AA</strain>
    </source>
</reference>
<comment type="similarity">
    <text evidence="1">Belongs to the CapA family.</text>
</comment>
<dbReference type="InterPro" id="IPR019079">
    <property type="entry name" value="Capsule_synth_CapA"/>
</dbReference>
<dbReference type="EMBL" id="PISJ01000015">
    <property type="protein sequence ID" value="PKF32705.1"/>
    <property type="molecule type" value="Genomic_DNA"/>
</dbReference>
<dbReference type="PANTHER" id="PTHR33393">
    <property type="entry name" value="POLYGLUTAMINE SYNTHESIS ACCESSORY PROTEIN RV0574C-RELATED"/>
    <property type="match status" value="1"/>
</dbReference>
<protein>
    <submittedName>
        <fullName evidence="3">Metallophosphatase</fullName>
    </submittedName>
</protein>